<dbReference type="Proteomes" id="UP001148482">
    <property type="component" value="Unassembled WGS sequence"/>
</dbReference>
<reference evidence="2" key="1">
    <citation type="submission" date="2022-11" db="EMBL/GenBank/DDBJ databases">
        <title>Salinimicrobium profundisediminis sp. nov., isolated from deep-sea sediment of the Mariana Trench.</title>
        <authorList>
            <person name="Fu H."/>
        </authorList>
    </citation>
    <scope>NUCLEOTIDE SEQUENCE</scope>
    <source>
        <strain evidence="2">MT39</strain>
    </source>
</reference>
<gene>
    <name evidence="2" type="ORF">OQ279_10880</name>
</gene>
<accession>A0A9X3CY06</accession>
<dbReference type="EMBL" id="JAPJDA010000016">
    <property type="protein sequence ID" value="MCX2838653.1"/>
    <property type="molecule type" value="Genomic_DNA"/>
</dbReference>
<feature type="signal peptide" evidence="1">
    <location>
        <begin position="1"/>
        <end position="19"/>
    </location>
</feature>
<evidence type="ECO:0008006" key="4">
    <source>
        <dbReference type="Google" id="ProtNLM"/>
    </source>
</evidence>
<keyword evidence="1" id="KW-0732">Signal</keyword>
<dbReference type="RefSeq" id="WP_266069947.1">
    <property type="nucleotide sequence ID" value="NZ_JAPJDA010000016.1"/>
</dbReference>
<organism evidence="2 3">
    <name type="scientific">Salinimicrobium profundisediminis</name>
    <dbReference type="NCBI Taxonomy" id="2994553"/>
    <lineage>
        <taxon>Bacteria</taxon>
        <taxon>Pseudomonadati</taxon>
        <taxon>Bacteroidota</taxon>
        <taxon>Flavobacteriia</taxon>
        <taxon>Flavobacteriales</taxon>
        <taxon>Flavobacteriaceae</taxon>
        <taxon>Salinimicrobium</taxon>
    </lineage>
</organism>
<feature type="chain" id="PRO_5040957645" description="PorT family protein" evidence="1">
    <location>
        <begin position="20"/>
        <end position="397"/>
    </location>
</feature>
<evidence type="ECO:0000313" key="2">
    <source>
        <dbReference type="EMBL" id="MCX2838653.1"/>
    </source>
</evidence>
<sequence>MRTSVFFSLFFLVFSAMQAQQDSLQQEILDYSNTTSQIISRGRSLLLDKFMERDLQKVSEVRDYLVNEVQNDDYLALYPSEYWLLLYWTTDYEELLHSITSFDDEDWEKMSRQIPPTYDRLFIKLRESTLNSVDHVKNRLRAADLKTVDQDFLLLYLEYLLTDSEEVLQEQKRINSLADEFLANHPDSAYENYVRENIRYVFIPSKWGFGFEFFSGYGLFTGNLSEDYQNSIPMGVGFDIEYNKITLYLRNYIGFSFTKKELPSDTKIWKENSQVRVLLPEASLGYAVIDNNRLKVSPFAGIASTSISPTEYDIEKQPEIEDAGHDFTTTYTAGINADFKLNWGTGLFRLTDSKHSYWFVRLRYGFSAPQFRDGYSGNMHYLTLGLGGLGRGSKRQL</sequence>
<proteinExistence type="predicted"/>
<name>A0A9X3CY06_9FLAO</name>
<comment type="caution">
    <text evidence="2">The sequence shown here is derived from an EMBL/GenBank/DDBJ whole genome shotgun (WGS) entry which is preliminary data.</text>
</comment>
<evidence type="ECO:0000313" key="3">
    <source>
        <dbReference type="Proteomes" id="UP001148482"/>
    </source>
</evidence>
<evidence type="ECO:0000256" key="1">
    <source>
        <dbReference type="SAM" id="SignalP"/>
    </source>
</evidence>
<protein>
    <recommendedName>
        <fullName evidence="4">PorT family protein</fullName>
    </recommendedName>
</protein>
<dbReference type="AlphaFoldDB" id="A0A9X3CY06"/>
<keyword evidence="3" id="KW-1185">Reference proteome</keyword>